<keyword evidence="2" id="KW-1185">Reference proteome</keyword>
<name>A0ABD6F447_9BILA</name>
<dbReference type="EMBL" id="JBGFUD010018724">
    <property type="protein sequence ID" value="MFH4984562.1"/>
    <property type="molecule type" value="Genomic_DNA"/>
</dbReference>
<dbReference type="InterPro" id="IPR027124">
    <property type="entry name" value="Swc5/CFDP1/2"/>
</dbReference>
<dbReference type="InterPro" id="IPR036691">
    <property type="entry name" value="Endo/exonu/phosph_ase_sf"/>
</dbReference>
<reference evidence="1 2" key="1">
    <citation type="submission" date="2024-08" db="EMBL/GenBank/DDBJ databases">
        <title>Gnathostoma spinigerum genome.</title>
        <authorList>
            <person name="Gonzalez-Bertolin B."/>
            <person name="Monzon S."/>
            <person name="Zaballos A."/>
            <person name="Jimenez P."/>
            <person name="Dekumyoy P."/>
            <person name="Varona S."/>
            <person name="Cuesta I."/>
            <person name="Sumanam S."/>
            <person name="Adisakwattana P."/>
            <person name="Gasser R.B."/>
            <person name="Hernandez-Gonzalez A."/>
            <person name="Young N.D."/>
            <person name="Perteguer M.J."/>
        </authorList>
    </citation>
    <scope>NUCLEOTIDE SEQUENCE [LARGE SCALE GENOMIC DNA]</scope>
    <source>
        <strain evidence="1">AL3</strain>
        <tissue evidence="1">Liver</tissue>
    </source>
</reference>
<dbReference type="PANTHER" id="PTHR23227:SF67">
    <property type="entry name" value="CRANIOFACIAL DEVELOPMENT PROTEIN 2-LIKE"/>
    <property type="match status" value="1"/>
</dbReference>
<sequence>MKYIVSSRIGLLLLQLDATKTLKIVQAYAPTSENEGEEVEEFYSELDKVLQNKSTYTVLMGDLNAKIGRGKDGGIYTGRQGLRTRNIRGERLVTMAESNKLYIGSSWLKKAKI</sequence>
<organism evidence="1 2">
    <name type="scientific">Gnathostoma spinigerum</name>
    <dbReference type="NCBI Taxonomy" id="75299"/>
    <lineage>
        <taxon>Eukaryota</taxon>
        <taxon>Metazoa</taxon>
        <taxon>Ecdysozoa</taxon>
        <taxon>Nematoda</taxon>
        <taxon>Chromadorea</taxon>
        <taxon>Rhabditida</taxon>
        <taxon>Spirurina</taxon>
        <taxon>Gnathostomatomorpha</taxon>
        <taxon>Gnathostomatoidea</taxon>
        <taxon>Gnathostomatidae</taxon>
        <taxon>Gnathostoma</taxon>
    </lineage>
</organism>
<proteinExistence type="predicted"/>
<evidence type="ECO:0008006" key="3">
    <source>
        <dbReference type="Google" id="ProtNLM"/>
    </source>
</evidence>
<evidence type="ECO:0000313" key="1">
    <source>
        <dbReference type="EMBL" id="MFH4984562.1"/>
    </source>
</evidence>
<dbReference type="Gene3D" id="3.60.10.10">
    <property type="entry name" value="Endonuclease/exonuclease/phosphatase"/>
    <property type="match status" value="1"/>
</dbReference>
<dbReference type="SUPFAM" id="SSF56219">
    <property type="entry name" value="DNase I-like"/>
    <property type="match status" value="1"/>
</dbReference>
<comment type="caution">
    <text evidence="1">The sequence shown here is derived from an EMBL/GenBank/DDBJ whole genome shotgun (WGS) entry which is preliminary data.</text>
</comment>
<evidence type="ECO:0000313" key="2">
    <source>
        <dbReference type="Proteomes" id="UP001608902"/>
    </source>
</evidence>
<gene>
    <name evidence="1" type="ORF">AB6A40_011271</name>
</gene>
<dbReference type="PANTHER" id="PTHR23227">
    <property type="entry name" value="BUCENTAUR RELATED"/>
    <property type="match status" value="1"/>
</dbReference>
<dbReference type="Proteomes" id="UP001608902">
    <property type="component" value="Unassembled WGS sequence"/>
</dbReference>
<dbReference type="AlphaFoldDB" id="A0ABD6F447"/>
<accession>A0ABD6F447</accession>
<protein>
    <recommendedName>
        <fullName evidence="3">Craniofacial development protein 2</fullName>
    </recommendedName>
</protein>